<gene>
    <name evidence="1" type="primary">A07g508130.1_BraROA</name>
    <name evidence="1" type="ORF">IGI04_028393</name>
</gene>
<evidence type="ECO:0000313" key="1">
    <source>
        <dbReference type="EMBL" id="KAG5380551.1"/>
    </source>
</evidence>
<dbReference type="EMBL" id="JADBGQ010000009">
    <property type="protein sequence ID" value="KAG5380551.1"/>
    <property type="molecule type" value="Genomic_DNA"/>
</dbReference>
<proteinExistence type="predicted"/>
<comment type="caution">
    <text evidence="1">The sequence shown here is derived from an EMBL/GenBank/DDBJ whole genome shotgun (WGS) entry which is preliminary data.</text>
</comment>
<protein>
    <submittedName>
        <fullName evidence="1">Uncharacterized protein</fullName>
    </submittedName>
</protein>
<dbReference type="Proteomes" id="UP000823674">
    <property type="component" value="Chromosome A07"/>
</dbReference>
<organism evidence="1 2">
    <name type="scientific">Brassica rapa subsp. trilocularis</name>
    <dbReference type="NCBI Taxonomy" id="1813537"/>
    <lineage>
        <taxon>Eukaryota</taxon>
        <taxon>Viridiplantae</taxon>
        <taxon>Streptophyta</taxon>
        <taxon>Embryophyta</taxon>
        <taxon>Tracheophyta</taxon>
        <taxon>Spermatophyta</taxon>
        <taxon>Magnoliopsida</taxon>
        <taxon>eudicotyledons</taxon>
        <taxon>Gunneridae</taxon>
        <taxon>Pentapetalae</taxon>
        <taxon>rosids</taxon>
        <taxon>malvids</taxon>
        <taxon>Brassicales</taxon>
        <taxon>Brassicaceae</taxon>
        <taxon>Brassiceae</taxon>
        <taxon>Brassica</taxon>
    </lineage>
</organism>
<sequence>MEIGHSAPRVDTLRYSRFLLSAGFLHPYFNWAFINLSPKFCRPLTNPQAIRVPSSVFLLSGGLHNESTRKEAGAPGVTEELFEARKSALAMEKANQMKGLCFTRAESAVKVTGVPRLMNSIASLGATFCAFHKGQQATEMRM</sequence>
<accession>A0ABQ7L1T8</accession>
<name>A0ABQ7L1T8_BRACM</name>
<evidence type="ECO:0000313" key="2">
    <source>
        <dbReference type="Proteomes" id="UP000823674"/>
    </source>
</evidence>
<reference evidence="1 2" key="1">
    <citation type="submission" date="2021-03" db="EMBL/GenBank/DDBJ databases">
        <authorList>
            <person name="King G.J."/>
            <person name="Bancroft I."/>
            <person name="Baten A."/>
            <person name="Bloomfield J."/>
            <person name="Borpatragohain P."/>
            <person name="He Z."/>
            <person name="Irish N."/>
            <person name="Irwin J."/>
            <person name="Liu K."/>
            <person name="Mauleon R.P."/>
            <person name="Moore J."/>
            <person name="Morris R."/>
            <person name="Ostergaard L."/>
            <person name="Wang B."/>
            <person name="Wells R."/>
        </authorList>
    </citation>
    <scope>NUCLEOTIDE SEQUENCE [LARGE SCALE GENOMIC DNA]</scope>
    <source>
        <strain evidence="1">R-o-18</strain>
        <tissue evidence="1">Leaf</tissue>
    </source>
</reference>
<keyword evidence="2" id="KW-1185">Reference proteome</keyword>